<keyword evidence="1 4" id="KW-0808">Transferase</keyword>
<dbReference type="AlphaFoldDB" id="A0A7X6KWT4"/>
<dbReference type="InterPro" id="IPR050832">
    <property type="entry name" value="Bact_Acetyltransf"/>
</dbReference>
<dbReference type="InterPro" id="IPR016181">
    <property type="entry name" value="Acyl_CoA_acyltransferase"/>
</dbReference>
<name>A0A7X6KWT4_9CELL</name>
<evidence type="ECO:0000259" key="3">
    <source>
        <dbReference type="PROSITE" id="PS51186"/>
    </source>
</evidence>
<dbReference type="EMBL" id="JAAXOX010000007">
    <property type="protein sequence ID" value="NKY23628.1"/>
    <property type="molecule type" value="Genomic_DNA"/>
</dbReference>
<dbReference type="InterPro" id="IPR006464">
    <property type="entry name" value="AcTrfase_RimI/Ard1"/>
</dbReference>
<dbReference type="CDD" id="cd04301">
    <property type="entry name" value="NAT_SF"/>
    <property type="match status" value="1"/>
</dbReference>
<dbReference type="GO" id="GO:0008080">
    <property type="term" value="F:N-acetyltransferase activity"/>
    <property type="evidence" value="ECO:0007669"/>
    <property type="project" value="InterPro"/>
</dbReference>
<dbReference type="Proteomes" id="UP000581206">
    <property type="component" value="Unassembled WGS sequence"/>
</dbReference>
<keyword evidence="5" id="KW-1185">Reference proteome</keyword>
<gene>
    <name evidence="4" type="primary">rimI</name>
    <name evidence="4" type="ORF">HGA03_13225</name>
</gene>
<dbReference type="SUPFAM" id="SSF55729">
    <property type="entry name" value="Acyl-CoA N-acyltransferases (Nat)"/>
    <property type="match status" value="1"/>
</dbReference>
<dbReference type="NCBIfam" id="TIGR01575">
    <property type="entry name" value="rimI"/>
    <property type="match status" value="1"/>
</dbReference>
<dbReference type="Pfam" id="PF00583">
    <property type="entry name" value="Acetyltransf_1"/>
    <property type="match status" value="1"/>
</dbReference>
<feature type="domain" description="N-acetyltransferase" evidence="3">
    <location>
        <begin position="3"/>
        <end position="148"/>
    </location>
</feature>
<organism evidence="4 5">
    <name type="scientific">Cellulomonas denverensis</name>
    <dbReference type="NCBI Taxonomy" id="264297"/>
    <lineage>
        <taxon>Bacteria</taxon>
        <taxon>Bacillati</taxon>
        <taxon>Actinomycetota</taxon>
        <taxon>Actinomycetes</taxon>
        <taxon>Micrococcales</taxon>
        <taxon>Cellulomonadaceae</taxon>
        <taxon>Cellulomonas</taxon>
    </lineage>
</organism>
<dbReference type="Gene3D" id="3.40.630.30">
    <property type="match status" value="1"/>
</dbReference>
<protein>
    <submittedName>
        <fullName evidence="4">Ribosomal protein S18-alanine N-acetyltransferase</fullName>
    </submittedName>
</protein>
<keyword evidence="2" id="KW-0012">Acyltransferase</keyword>
<dbReference type="RefSeq" id="WP_168630758.1">
    <property type="nucleotide sequence ID" value="NZ_BONL01000026.1"/>
</dbReference>
<evidence type="ECO:0000313" key="4">
    <source>
        <dbReference type="EMBL" id="NKY23628.1"/>
    </source>
</evidence>
<comment type="caution">
    <text evidence="4">The sequence shown here is derived from an EMBL/GenBank/DDBJ whole genome shotgun (WGS) entry which is preliminary data.</text>
</comment>
<keyword evidence="4" id="KW-0689">Ribosomal protein</keyword>
<keyword evidence="4" id="KW-0687">Ribonucleoprotein</keyword>
<evidence type="ECO:0000256" key="1">
    <source>
        <dbReference type="ARBA" id="ARBA00022679"/>
    </source>
</evidence>
<accession>A0A7X6KWT4</accession>
<evidence type="ECO:0000256" key="2">
    <source>
        <dbReference type="ARBA" id="ARBA00023315"/>
    </source>
</evidence>
<dbReference type="InterPro" id="IPR000182">
    <property type="entry name" value="GNAT_dom"/>
</dbReference>
<sequence length="158" mass="17522">MTVVLRPLTADDLDALDAMEQALFGPGAWSRASMAEEIAGPGRWYVGAESGGELVGYAGLWFDGDDVQVMTLGTRPDAQRRGIGRMLLEALVARARELDADSVLLEVRVDNAPALELYRRAGFRRLALRKRYYQPENVDAWTMRKNLRTADDPATPQV</sequence>
<reference evidence="4 5" key="1">
    <citation type="submission" date="2020-04" db="EMBL/GenBank/DDBJ databases">
        <title>MicrobeNet Type strains.</title>
        <authorList>
            <person name="Nicholson A.C."/>
        </authorList>
    </citation>
    <scope>NUCLEOTIDE SEQUENCE [LARGE SCALE GENOMIC DNA]</scope>
    <source>
        <strain evidence="4 5">ATCC BAA-788</strain>
    </source>
</reference>
<dbReference type="PANTHER" id="PTHR43877">
    <property type="entry name" value="AMINOALKYLPHOSPHONATE N-ACETYLTRANSFERASE-RELATED-RELATED"/>
    <property type="match status" value="1"/>
</dbReference>
<proteinExistence type="predicted"/>
<dbReference type="PROSITE" id="PS51186">
    <property type="entry name" value="GNAT"/>
    <property type="match status" value="1"/>
</dbReference>
<dbReference type="GO" id="GO:0005840">
    <property type="term" value="C:ribosome"/>
    <property type="evidence" value="ECO:0007669"/>
    <property type="project" value="UniProtKB-KW"/>
</dbReference>
<evidence type="ECO:0000313" key="5">
    <source>
        <dbReference type="Proteomes" id="UP000581206"/>
    </source>
</evidence>